<name>A0ABS6D3V1_9FIRM</name>
<feature type="domain" description="Creatinase N-terminal" evidence="2">
    <location>
        <begin position="19"/>
        <end position="167"/>
    </location>
</feature>
<dbReference type="Proteomes" id="UP000723714">
    <property type="component" value="Unassembled WGS sequence"/>
</dbReference>
<comment type="caution">
    <text evidence="3">The sequence shown here is derived from an EMBL/GenBank/DDBJ whole genome shotgun (WGS) entry which is preliminary data.</text>
</comment>
<evidence type="ECO:0000259" key="1">
    <source>
        <dbReference type="Pfam" id="PF00557"/>
    </source>
</evidence>
<feature type="domain" description="Peptidase M24" evidence="1">
    <location>
        <begin position="175"/>
        <end position="381"/>
    </location>
</feature>
<proteinExistence type="predicted"/>
<dbReference type="InterPro" id="IPR050659">
    <property type="entry name" value="Peptidase_M24B"/>
</dbReference>
<organism evidence="3 4">
    <name type="scientific">Faecalicatena faecalis</name>
    <dbReference type="NCBI Taxonomy" id="2726362"/>
    <lineage>
        <taxon>Bacteria</taxon>
        <taxon>Bacillati</taxon>
        <taxon>Bacillota</taxon>
        <taxon>Clostridia</taxon>
        <taxon>Lachnospirales</taxon>
        <taxon>Lachnospiraceae</taxon>
        <taxon>Faecalicatena</taxon>
    </lineage>
</organism>
<evidence type="ECO:0000313" key="4">
    <source>
        <dbReference type="Proteomes" id="UP000723714"/>
    </source>
</evidence>
<evidence type="ECO:0000313" key="3">
    <source>
        <dbReference type="EMBL" id="MBU3876268.1"/>
    </source>
</evidence>
<dbReference type="Pfam" id="PF01321">
    <property type="entry name" value="Creatinase_N"/>
    <property type="match status" value="1"/>
</dbReference>
<dbReference type="EMBL" id="JABACJ020000008">
    <property type="protein sequence ID" value="MBU3876268.1"/>
    <property type="molecule type" value="Genomic_DNA"/>
</dbReference>
<dbReference type="PANTHER" id="PTHR46112">
    <property type="entry name" value="AMINOPEPTIDASE"/>
    <property type="match status" value="1"/>
</dbReference>
<dbReference type="PANTHER" id="PTHR46112:SF2">
    <property type="entry name" value="XAA-PRO AMINOPEPTIDASE P-RELATED"/>
    <property type="match status" value="1"/>
</dbReference>
<dbReference type="CDD" id="cd01066">
    <property type="entry name" value="APP_MetAP"/>
    <property type="match status" value="1"/>
</dbReference>
<sequence length="399" mass="44908">MGRRRSHIGYYNLKETKERISKVQELLKERNLQAALIYYNAANIANEWYITGWFPQFEDGILLIPVTGEAMILGGAESEEFAHIDSAVKETRNFSLFMQPGLEFFHSKMYDFHALLRELSEKGIQLKRIGVVGLNSMPSGLYKVFMEEFKECKVENITTGFEKLRLVKSEWERACIKQAGRLAEEAYFEMLGVIKSGVYEYEVAAAGESVARTRGASGFGFSTIIASGERINAIVPTASNVKRLKDKEMIIMGIAPQWNGYTGTVGDTVPVNGTYTDEQRSLMNHLREAFRLCRDALKPGRTVAQVDQPGMDYLRRKGYGEHLVCQFTHSTGLMECEGVYYLNPNSDTVLEPGMAVNLDVSLFGLPTYYGARLEAGYFVTEKGVEPISEKFDELFTAEI</sequence>
<evidence type="ECO:0000259" key="2">
    <source>
        <dbReference type="Pfam" id="PF01321"/>
    </source>
</evidence>
<keyword evidence="4" id="KW-1185">Reference proteome</keyword>
<dbReference type="RefSeq" id="WP_216241384.1">
    <property type="nucleotide sequence ID" value="NZ_JABACJ020000008.1"/>
</dbReference>
<dbReference type="InterPro" id="IPR000994">
    <property type="entry name" value="Pept_M24"/>
</dbReference>
<accession>A0ABS6D3V1</accession>
<protein>
    <submittedName>
        <fullName evidence="3">Xaa-Pro peptidase family protein</fullName>
    </submittedName>
</protein>
<dbReference type="Pfam" id="PF00557">
    <property type="entry name" value="Peptidase_M24"/>
    <property type="match status" value="1"/>
</dbReference>
<dbReference type="InterPro" id="IPR000587">
    <property type="entry name" value="Creatinase_N"/>
</dbReference>
<gene>
    <name evidence="3" type="ORF">HGO97_010630</name>
</gene>
<reference evidence="3 4" key="1">
    <citation type="submission" date="2021-06" db="EMBL/GenBank/DDBJ databases">
        <title>Faecalicatena sp. nov. isolated from porcine feces.</title>
        <authorList>
            <person name="Oh B.S."/>
            <person name="Lee J.H."/>
        </authorList>
    </citation>
    <scope>NUCLEOTIDE SEQUENCE [LARGE SCALE GENOMIC DNA]</scope>
    <source>
        <strain evidence="3 4">AGMB00832</strain>
    </source>
</reference>